<evidence type="ECO:0000313" key="4">
    <source>
        <dbReference type="Proteomes" id="UP000271162"/>
    </source>
</evidence>
<sequence>MTGSLVLLIRGIIALFYQYQGNDPQTFYQNCRCFFVALAGLFAFLFRHPALLQITQIQCMFSSFVMTCSFLFGMAFFALEALTFYECASLTRLNSWTETYWGRNRFHTTPAFRTLTPLIVLTAAVAGTFKGRPADATISSKMGKRLKRRWTAKYKKLREENKNKTKAQIVTMVFRKRVRHDLYHARNEVCRKRIRRLFDEWWAETYTADRQPDPVLKLKTREPGEDRAIPLCYVSTVDDYGNTQIEEVMKTPADQADLPSTSRPLEEAADGGEGGNVPNHEDPLAWIQELTDSTFKMAVQNYDYLERSRSLRDWGPKL</sequence>
<keyword evidence="2" id="KW-0812">Transmembrane</keyword>
<keyword evidence="2" id="KW-1133">Transmembrane helix</keyword>
<feature type="transmembrane region" description="Helical" evidence="2">
    <location>
        <begin position="59"/>
        <end position="85"/>
    </location>
</feature>
<keyword evidence="4" id="KW-1185">Reference proteome</keyword>
<evidence type="ECO:0000256" key="2">
    <source>
        <dbReference type="SAM" id="Phobius"/>
    </source>
</evidence>
<feature type="transmembrane region" description="Helical" evidence="2">
    <location>
        <begin position="27"/>
        <end position="47"/>
    </location>
</feature>
<dbReference type="Proteomes" id="UP000271162">
    <property type="component" value="Unassembled WGS sequence"/>
</dbReference>
<protein>
    <submittedName>
        <fullName evidence="5">DUF4220 domain-containing protein</fullName>
    </submittedName>
</protein>
<evidence type="ECO:0000313" key="3">
    <source>
        <dbReference type="EMBL" id="VDL82480.1"/>
    </source>
</evidence>
<dbReference type="STRING" id="27835.A0A0N4YNE3"/>
<accession>A0A0N4YNE3</accession>
<dbReference type="EMBL" id="UYSL01023649">
    <property type="protein sequence ID" value="VDL82480.1"/>
    <property type="molecule type" value="Genomic_DNA"/>
</dbReference>
<gene>
    <name evidence="3" type="ORF">NBR_LOCUS18755</name>
</gene>
<keyword evidence="2" id="KW-0472">Membrane</keyword>
<proteinExistence type="predicted"/>
<evidence type="ECO:0000256" key="1">
    <source>
        <dbReference type="SAM" id="MobiDB-lite"/>
    </source>
</evidence>
<dbReference type="WBParaSite" id="NBR_0001875401-mRNA-1">
    <property type="protein sequence ID" value="NBR_0001875401-mRNA-1"/>
    <property type="gene ID" value="NBR_0001875401"/>
</dbReference>
<organism evidence="5">
    <name type="scientific">Nippostrongylus brasiliensis</name>
    <name type="common">Rat hookworm</name>
    <dbReference type="NCBI Taxonomy" id="27835"/>
    <lineage>
        <taxon>Eukaryota</taxon>
        <taxon>Metazoa</taxon>
        <taxon>Ecdysozoa</taxon>
        <taxon>Nematoda</taxon>
        <taxon>Chromadorea</taxon>
        <taxon>Rhabditida</taxon>
        <taxon>Rhabditina</taxon>
        <taxon>Rhabditomorpha</taxon>
        <taxon>Strongyloidea</taxon>
        <taxon>Heligmosomidae</taxon>
        <taxon>Nippostrongylus</taxon>
    </lineage>
</organism>
<reference evidence="5" key="1">
    <citation type="submission" date="2016-04" db="UniProtKB">
        <authorList>
            <consortium name="WormBaseParasite"/>
        </authorList>
    </citation>
    <scope>IDENTIFICATION</scope>
</reference>
<feature type="region of interest" description="Disordered" evidence="1">
    <location>
        <begin position="250"/>
        <end position="281"/>
    </location>
</feature>
<evidence type="ECO:0000313" key="5">
    <source>
        <dbReference type="WBParaSite" id="NBR_0001875401-mRNA-1"/>
    </source>
</evidence>
<name>A0A0N4YNE3_NIPBR</name>
<dbReference type="AlphaFoldDB" id="A0A0N4YNE3"/>
<reference evidence="3 4" key="2">
    <citation type="submission" date="2018-11" db="EMBL/GenBank/DDBJ databases">
        <authorList>
            <consortium name="Pathogen Informatics"/>
        </authorList>
    </citation>
    <scope>NUCLEOTIDE SEQUENCE [LARGE SCALE GENOMIC DNA]</scope>
</reference>